<gene>
    <name evidence="1" type="ORF">CYFUS_009883</name>
</gene>
<name>A0A250JMR3_9BACT</name>
<protein>
    <submittedName>
        <fullName evidence="1">Uncharacterized protein</fullName>
    </submittedName>
</protein>
<reference evidence="1 2" key="1">
    <citation type="submission" date="2017-06" db="EMBL/GenBank/DDBJ databases">
        <title>Sequencing and comparative analysis of myxobacterial genomes.</title>
        <authorList>
            <person name="Rupp O."/>
            <person name="Goesmann A."/>
            <person name="Sogaard-Andersen L."/>
        </authorList>
    </citation>
    <scope>NUCLEOTIDE SEQUENCE [LARGE SCALE GENOMIC DNA]</scope>
    <source>
        <strain evidence="1 2">DSM 52655</strain>
    </source>
</reference>
<proteinExistence type="predicted"/>
<dbReference type="KEGG" id="cfus:CYFUS_009883"/>
<dbReference type="AlphaFoldDB" id="A0A250JMR3"/>
<dbReference type="EMBL" id="CP022098">
    <property type="protein sequence ID" value="ATB44396.1"/>
    <property type="molecule type" value="Genomic_DNA"/>
</dbReference>
<evidence type="ECO:0000313" key="1">
    <source>
        <dbReference type="EMBL" id="ATB44396.1"/>
    </source>
</evidence>
<dbReference type="RefSeq" id="WP_095991686.1">
    <property type="nucleotide sequence ID" value="NZ_CP022098.1"/>
</dbReference>
<accession>A0A250JMR3</accession>
<organism evidence="1 2">
    <name type="scientific">Cystobacter fuscus</name>
    <dbReference type="NCBI Taxonomy" id="43"/>
    <lineage>
        <taxon>Bacteria</taxon>
        <taxon>Pseudomonadati</taxon>
        <taxon>Myxococcota</taxon>
        <taxon>Myxococcia</taxon>
        <taxon>Myxococcales</taxon>
        <taxon>Cystobacterineae</taxon>
        <taxon>Archangiaceae</taxon>
        <taxon>Cystobacter</taxon>
    </lineage>
</organism>
<evidence type="ECO:0000313" key="2">
    <source>
        <dbReference type="Proteomes" id="UP000217257"/>
    </source>
</evidence>
<sequence length="159" mass="17110">MFWFLPLLVLSSGCVTGGTVNWVEGGVRPSHFKFKDVVPQRGKGAGGWRAACLHVGILRDTTEELVYCKFGVEVPIENEKQGFIPVSEAQSRAARCANEAAWTTLMAATPTTPIGIACQQFKTLYGLTLGEVISGSRVTPACYPGVTPVILTPRTSLPR</sequence>
<dbReference type="Proteomes" id="UP000217257">
    <property type="component" value="Chromosome"/>
</dbReference>